<dbReference type="OrthoDB" id="6715177at2759"/>
<comment type="caution">
    <text evidence="6">The sequence shown here is derived from an EMBL/GenBank/DDBJ whole genome shotgun (WGS) entry which is preliminary data.</text>
</comment>
<comment type="similarity">
    <text evidence="1 5">Belongs to the triosephosphate isomerase family.</text>
</comment>
<organism evidence="6 7">
    <name type="scientific">Spraguea lophii (strain 42_110)</name>
    <name type="common">Microsporidian parasite</name>
    <dbReference type="NCBI Taxonomy" id="1358809"/>
    <lineage>
        <taxon>Eukaryota</taxon>
        <taxon>Fungi</taxon>
        <taxon>Fungi incertae sedis</taxon>
        <taxon>Microsporidia</taxon>
        <taxon>Spragueidae</taxon>
        <taxon>Spraguea</taxon>
    </lineage>
</organism>
<accession>S7W5R7</accession>
<dbReference type="GO" id="GO:0005829">
    <property type="term" value="C:cytosol"/>
    <property type="evidence" value="ECO:0007669"/>
    <property type="project" value="TreeGrafter"/>
</dbReference>
<dbReference type="UniPathway" id="UPA00138"/>
<dbReference type="InterPro" id="IPR013785">
    <property type="entry name" value="Aldolase_TIM"/>
</dbReference>
<dbReference type="Gene3D" id="3.20.20.70">
    <property type="entry name" value="Aldolase class I"/>
    <property type="match status" value="1"/>
</dbReference>
<evidence type="ECO:0000256" key="2">
    <source>
        <dbReference type="ARBA" id="ARBA00011738"/>
    </source>
</evidence>
<name>S7W5R7_SPRLO</name>
<dbReference type="VEuPathDB" id="MicrosporidiaDB:SLOPH_1996"/>
<dbReference type="PANTHER" id="PTHR21139">
    <property type="entry name" value="TRIOSEPHOSPHATE ISOMERASE"/>
    <property type="match status" value="1"/>
</dbReference>
<dbReference type="InterPro" id="IPR022896">
    <property type="entry name" value="TrioseP_Isoase_bac/euk"/>
</dbReference>
<dbReference type="UniPathway" id="UPA00109">
    <property type="reaction ID" value="UER00189"/>
</dbReference>
<evidence type="ECO:0000313" key="6">
    <source>
        <dbReference type="EMBL" id="EPR78121.1"/>
    </source>
</evidence>
<dbReference type="SUPFAM" id="SSF51351">
    <property type="entry name" value="Triosephosphate isomerase (TIM)"/>
    <property type="match status" value="1"/>
</dbReference>
<dbReference type="AlphaFoldDB" id="S7W5R7"/>
<comment type="pathway">
    <text evidence="5">Carbohydrate biosynthesis; gluconeogenesis.</text>
</comment>
<dbReference type="GO" id="GO:0004807">
    <property type="term" value="F:triose-phosphate isomerase activity"/>
    <property type="evidence" value="ECO:0007669"/>
    <property type="project" value="UniProtKB-EC"/>
</dbReference>
<dbReference type="InterPro" id="IPR020861">
    <property type="entry name" value="Triosephosphate_isomerase_AS"/>
</dbReference>
<dbReference type="GO" id="GO:0006096">
    <property type="term" value="P:glycolytic process"/>
    <property type="evidence" value="ECO:0007669"/>
    <property type="project" value="UniProtKB-UniPathway"/>
</dbReference>
<proteinExistence type="inferred from homology"/>
<evidence type="ECO:0000256" key="4">
    <source>
        <dbReference type="ARBA" id="ARBA00023235"/>
    </source>
</evidence>
<evidence type="ECO:0000256" key="5">
    <source>
        <dbReference type="RuleBase" id="RU363013"/>
    </source>
</evidence>
<dbReference type="FunCoup" id="S7W5R7">
    <property type="interactions" value="177"/>
</dbReference>
<dbReference type="HAMAP" id="MF_00147_B">
    <property type="entry name" value="TIM_B"/>
    <property type="match status" value="1"/>
</dbReference>
<comment type="catalytic activity">
    <reaction evidence="5">
        <text>D-glyceraldehyde 3-phosphate = dihydroxyacetone phosphate</text>
        <dbReference type="Rhea" id="RHEA:18585"/>
        <dbReference type="ChEBI" id="CHEBI:57642"/>
        <dbReference type="ChEBI" id="CHEBI:59776"/>
        <dbReference type="EC" id="5.3.1.1"/>
    </reaction>
</comment>
<evidence type="ECO:0000256" key="3">
    <source>
        <dbReference type="ARBA" id="ARBA00022490"/>
    </source>
</evidence>
<evidence type="ECO:0000256" key="1">
    <source>
        <dbReference type="ARBA" id="ARBA00007422"/>
    </source>
</evidence>
<dbReference type="PANTHER" id="PTHR21139:SF42">
    <property type="entry name" value="TRIOSEPHOSPHATE ISOMERASE"/>
    <property type="match status" value="1"/>
</dbReference>
<dbReference type="OMA" id="NWKMHMT"/>
<dbReference type="PROSITE" id="PS00171">
    <property type="entry name" value="TIM_1"/>
    <property type="match status" value="1"/>
</dbReference>
<dbReference type="STRING" id="1358809.S7W5R7"/>
<dbReference type="PROSITE" id="PS51440">
    <property type="entry name" value="TIM_2"/>
    <property type="match status" value="1"/>
</dbReference>
<gene>
    <name evidence="6" type="ORF">SLOPH_1996</name>
</gene>
<dbReference type="Proteomes" id="UP000014978">
    <property type="component" value="Unassembled WGS sequence"/>
</dbReference>
<dbReference type="CDD" id="cd00311">
    <property type="entry name" value="TIM"/>
    <property type="match status" value="1"/>
</dbReference>
<dbReference type="Pfam" id="PF00121">
    <property type="entry name" value="TIM"/>
    <property type="match status" value="1"/>
</dbReference>
<keyword evidence="5" id="KW-0312">Gluconeogenesis</keyword>
<reference evidence="7" key="1">
    <citation type="journal article" date="2013" name="PLoS Genet.">
        <title>The genome of Spraguea lophii and the basis of host-microsporidian interactions.</title>
        <authorList>
            <person name="Campbell S.E."/>
            <person name="Williams T.A."/>
            <person name="Yousuf A."/>
            <person name="Soanes D.M."/>
            <person name="Paszkiewicz K.H."/>
            <person name="Williams B.A.P."/>
        </authorList>
    </citation>
    <scope>NUCLEOTIDE SEQUENCE [LARGE SCALE GENOMIC DNA]</scope>
    <source>
        <strain evidence="7">42_110</strain>
    </source>
</reference>
<protein>
    <recommendedName>
        <fullName evidence="5">Triosephosphate isomerase</fullName>
        <ecNumber evidence="5">5.3.1.1</ecNumber>
    </recommendedName>
</protein>
<dbReference type="HOGENOM" id="CLU_024251_2_0_1"/>
<dbReference type="InterPro" id="IPR035990">
    <property type="entry name" value="TIM_sf"/>
</dbReference>
<keyword evidence="7" id="KW-1185">Reference proteome</keyword>
<keyword evidence="5" id="KW-0324">Glycolysis</keyword>
<dbReference type="InterPro" id="IPR000652">
    <property type="entry name" value="Triosephosphate_isomerase"/>
</dbReference>
<dbReference type="GO" id="GO:0019563">
    <property type="term" value="P:glycerol catabolic process"/>
    <property type="evidence" value="ECO:0007669"/>
    <property type="project" value="TreeGrafter"/>
</dbReference>
<dbReference type="InParanoid" id="S7W5R7"/>
<dbReference type="GO" id="GO:0046166">
    <property type="term" value="P:glyceraldehyde-3-phosphate biosynthetic process"/>
    <property type="evidence" value="ECO:0007669"/>
    <property type="project" value="TreeGrafter"/>
</dbReference>
<dbReference type="EC" id="5.3.1.1" evidence="5"/>
<comment type="pathway">
    <text evidence="5">Carbohydrate degradation; glycolysis; D-glyceraldehyde 3-phosphate from glycerone phosphate: step 1/1.</text>
</comment>
<comment type="subunit">
    <text evidence="2">Homodimer.</text>
</comment>
<keyword evidence="4 5" id="KW-0413">Isomerase</keyword>
<keyword evidence="3" id="KW-0963">Cytoplasm</keyword>
<dbReference type="EMBL" id="ATCN01001029">
    <property type="protein sequence ID" value="EPR78121.1"/>
    <property type="molecule type" value="Genomic_DNA"/>
</dbReference>
<sequence length="245" mass="27033">MKKQNDNSEKYSTNSKICVGNWKLNSDLEFIQNFVLPDFKSVETVIAPPLPFIHQAQCSFTSHIKIAAQNCSEFISGNHTGQVSPIHLKDIGVTYVILGHSEMRQLGENNQTISKKIEAALKSGLKIILCIGETLEERKNAKEVVTTQIKECLKSFDNNNHIILAYEPVWAIGTGKTATKTEIEDIVSAIIQFKKENKIEGRVLYGGSVTAENAKEIAGIKNIDGFLVGGASLKNNFIDIIKALE</sequence>
<evidence type="ECO:0000313" key="7">
    <source>
        <dbReference type="Proteomes" id="UP000014978"/>
    </source>
</evidence>
<dbReference type="GO" id="GO:0006094">
    <property type="term" value="P:gluconeogenesis"/>
    <property type="evidence" value="ECO:0007669"/>
    <property type="project" value="UniProtKB-UniPathway"/>
</dbReference>
<dbReference type="NCBIfam" id="TIGR00419">
    <property type="entry name" value="tim"/>
    <property type="match status" value="1"/>
</dbReference>